<dbReference type="EMBL" id="CP134187">
    <property type="protein sequence ID" value="WPB01050.1"/>
    <property type="molecule type" value="Genomic_DNA"/>
</dbReference>
<keyword evidence="1" id="KW-0732">Signal</keyword>
<evidence type="ECO:0000256" key="1">
    <source>
        <dbReference type="SAM" id="SignalP"/>
    </source>
</evidence>
<gene>
    <name evidence="2" type="ORF">RHO25_005670</name>
</gene>
<dbReference type="RefSeq" id="XP_065458761.1">
    <property type="nucleotide sequence ID" value="XM_065602689.1"/>
</dbReference>
<accession>A0ABZ0NNJ2</accession>
<feature type="signal peptide" evidence="1">
    <location>
        <begin position="1"/>
        <end position="21"/>
    </location>
</feature>
<organism evidence="2 3">
    <name type="scientific">Cercospora beticola</name>
    <name type="common">Sugarbeet leaf spot fungus</name>
    <dbReference type="NCBI Taxonomy" id="122368"/>
    <lineage>
        <taxon>Eukaryota</taxon>
        <taxon>Fungi</taxon>
        <taxon>Dikarya</taxon>
        <taxon>Ascomycota</taxon>
        <taxon>Pezizomycotina</taxon>
        <taxon>Dothideomycetes</taxon>
        <taxon>Dothideomycetidae</taxon>
        <taxon>Mycosphaerellales</taxon>
        <taxon>Mycosphaerellaceae</taxon>
        <taxon>Cercospora</taxon>
    </lineage>
</organism>
<reference evidence="2 3" key="1">
    <citation type="submission" date="2023-09" db="EMBL/GenBank/DDBJ databases">
        <title>Complete-Gapless Cercospora beticola genome.</title>
        <authorList>
            <person name="Wyatt N.A."/>
            <person name="Spanner R.E."/>
            <person name="Bolton M.D."/>
        </authorList>
    </citation>
    <scope>NUCLEOTIDE SEQUENCE [LARGE SCALE GENOMIC DNA]</scope>
    <source>
        <strain evidence="2">Cb09-40</strain>
    </source>
</reference>
<proteinExistence type="predicted"/>
<dbReference type="Proteomes" id="UP001302367">
    <property type="component" value="Chromosome 4"/>
</dbReference>
<feature type="chain" id="PRO_5045702348" evidence="1">
    <location>
        <begin position="22"/>
        <end position="85"/>
    </location>
</feature>
<evidence type="ECO:0000313" key="2">
    <source>
        <dbReference type="EMBL" id="WPB01050.1"/>
    </source>
</evidence>
<name>A0ABZ0NNJ2_CERBT</name>
<evidence type="ECO:0000313" key="3">
    <source>
        <dbReference type="Proteomes" id="UP001302367"/>
    </source>
</evidence>
<protein>
    <submittedName>
        <fullName evidence="2">Uncharacterized protein</fullName>
    </submittedName>
</protein>
<dbReference type="GeneID" id="90644172"/>
<keyword evidence="3" id="KW-1185">Reference proteome</keyword>
<sequence>MLGLKQSWILASVTIMMVAHAAPTPGHLRDPAVVARGAEAENTVDHKSGVIHSTRDEDPLTGMPYFCNEIDPDTGVPHLVLCDNP</sequence>